<protein>
    <submittedName>
        <fullName evidence="1">Uncharacterized protein</fullName>
    </submittedName>
</protein>
<dbReference type="Proteomes" id="UP001612741">
    <property type="component" value="Unassembled WGS sequence"/>
</dbReference>
<dbReference type="InterPro" id="IPR023162">
    <property type="entry name" value="Apc36109-like_dom_sf"/>
</dbReference>
<reference evidence="1 2" key="1">
    <citation type="submission" date="2024-10" db="EMBL/GenBank/DDBJ databases">
        <title>The Natural Products Discovery Center: Release of the First 8490 Sequenced Strains for Exploring Actinobacteria Biosynthetic Diversity.</title>
        <authorList>
            <person name="Kalkreuter E."/>
            <person name="Kautsar S.A."/>
            <person name="Yang D."/>
            <person name="Bader C.D."/>
            <person name="Teijaro C.N."/>
            <person name="Fluegel L."/>
            <person name="Davis C.M."/>
            <person name="Simpson J.R."/>
            <person name="Lauterbach L."/>
            <person name="Steele A.D."/>
            <person name="Gui C."/>
            <person name="Meng S."/>
            <person name="Li G."/>
            <person name="Viehrig K."/>
            <person name="Ye F."/>
            <person name="Su P."/>
            <person name="Kiefer A.F."/>
            <person name="Nichols A."/>
            <person name="Cepeda A.J."/>
            <person name="Yan W."/>
            <person name="Fan B."/>
            <person name="Jiang Y."/>
            <person name="Adhikari A."/>
            <person name="Zheng C.-J."/>
            <person name="Schuster L."/>
            <person name="Cowan T.M."/>
            <person name="Smanski M.J."/>
            <person name="Chevrette M.G."/>
            <person name="De Carvalho L.P.S."/>
            <person name="Shen B."/>
        </authorList>
    </citation>
    <scope>NUCLEOTIDE SEQUENCE [LARGE SCALE GENOMIC DNA]</scope>
    <source>
        <strain evidence="1 2">NPDC050545</strain>
    </source>
</reference>
<dbReference type="EMBL" id="JBITGY010000017">
    <property type="protein sequence ID" value="MFI6505098.1"/>
    <property type="molecule type" value="Genomic_DNA"/>
</dbReference>
<organism evidence="1 2">
    <name type="scientific">Nonomuraea typhae</name>
    <dbReference type="NCBI Taxonomy" id="2603600"/>
    <lineage>
        <taxon>Bacteria</taxon>
        <taxon>Bacillati</taxon>
        <taxon>Actinomycetota</taxon>
        <taxon>Actinomycetes</taxon>
        <taxon>Streptosporangiales</taxon>
        <taxon>Streptosporangiaceae</taxon>
        <taxon>Nonomuraea</taxon>
    </lineage>
</organism>
<dbReference type="RefSeq" id="WP_397091122.1">
    <property type="nucleotide sequence ID" value="NZ_JBITGY010000017.1"/>
</dbReference>
<gene>
    <name evidence="1" type="ORF">ACIBG2_47500</name>
</gene>
<proteinExistence type="predicted"/>
<evidence type="ECO:0000313" key="2">
    <source>
        <dbReference type="Proteomes" id="UP001612741"/>
    </source>
</evidence>
<accession>A0ABW7ZCC6</accession>
<name>A0ABW7ZCC6_9ACTN</name>
<comment type="caution">
    <text evidence="1">The sequence shown here is derived from an EMBL/GenBank/DDBJ whole genome shotgun (WGS) entry which is preliminary data.</text>
</comment>
<keyword evidence="2" id="KW-1185">Reference proteome</keyword>
<evidence type="ECO:0000313" key="1">
    <source>
        <dbReference type="EMBL" id="MFI6505098.1"/>
    </source>
</evidence>
<dbReference type="SUPFAM" id="SSF116922">
    <property type="entry name" value="YugE-like"/>
    <property type="match status" value="1"/>
</dbReference>
<sequence length="90" mass="9955">MPHDQVTAEVRSLINGYDPEGLLGMGAPEDEYDSEVGDLAALVHAGQEITATAVSAIWNRWFNMSPNWTTRDPEQVSEVATALEQLRNNR</sequence>
<dbReference type="Gene3D" id="1.10.340.20">
    <property type="entry name" value="Apc36109-like domain"/>
    <property type="match status" value="1"/>
</dbReference>